<protein>
    <submittedName>
        <fullName evidence="2">Uncharacterized protein</fullName>
    </submittedName>
</protein>
<reference evidence="2" key="1">
    <citation type="submission" date="2021-02" db="EMBL/GenBank/DDBJ databases">
        <authorList>
            <person name="Nieuwenhuis M."/>
            <person name="Van De Peppel L.J.J."/>
        </authorList>
    </citation>
    <scope>NUCLEOTIDE SEQUENCE</scope>
    <source>
        <strain evidence="2">D49</strain>
    </source>
</reference>
<evidence type="ECO:0000313" key="3">
    <source>
        <dbReference type="Proteomes" id="UP000717328"/>
    </source>
</evidence>
<feature type="region of interest" description="Disordered" evidence="1">
    <location>
        <begin position="1"/>
        <end position="33"/>
    </location>
</feature>
<reference evidence="2" key="2">
    <citation type="submission" date="2021-10" db="EMBL/GenBank/DDBJ databases">
        <title>Phylogenomics reveals ancestral predisposition of the termite-cultivated fungus Termitomyces towards a domesticated lifestyle.</title>
        <authorList>
            <person name="Auxier B."/>
            <person name="Grum-Grzhimaylo A."/>
            <person name="Cardenas M.E."/>
            <person name="Lodge J.D."/>
            <person name="Laessoe T."/>
            <person name="Pedersen O."/>
            <person name="Smith M.E."/>
            <person name="Kuyper T.W."/>
            <person name="Franco-Molano E.A."/>
            <person name="Baroni T.J."/>
            <person name="Aanen D.K."/>
        </authorList>
    </citation>
    <scope>NUCLEOTIDE SEQUENCE</scope>
    <source>
        <strain evidence="2">D49</strain>
    </source>
</reference>
<proteinExistence type="predicted"/>
<dbReference type="OrthoDB" id="3044029at2759"/>
<comment type="caution">
    <text evidence="2">The sequence shown here is derived from an EMBL/GenBank/DDBJ whole genome shotgun (WGS) entry which is preliminary data.</text>
</comment>
<accession>A0A9P7FZ81</accession>
<sequence>MKTVKRASTPVAPLDTRPTPEPTGDPSQSTTVHITSNSDFSLILPDTPGELIGDAEAHGKSYCTPGSSAPDCINKFGEGFITAAAYEASDDGAYVQVTGCIDPTKFHLDPTDGGGQFDVRYPNGAQCTYGGYGASFIEL</sequence>
<keyword evidence="3" id="KW-1185">Reference proteome</keyword>
<dbReference type="EMBL" id="JABCKI010005733">
    <property type="protein sequence ID" value="KAG5639063.1"/>
    <property type="molecule type" value="Genomic_DNA"/>
</dbReference>
<organism evidence="2 3">
    <name type="scientific">Sphagnurus paluster</name>
    <dbReference type="NCBI Taxonomy" id="117069"/>
    <lineage>
        <taxon>Eukaryota</taxon>
        <taxon>Fungi</taxon>
        <taxon>Dikarya</taxon>
        <taxon>Basidiomycota</taxon>
        <taxon>Agaricomycotina</taxon>
        <taxon>Agaricomycetes</taxon>
        <taxon>Agaricomycetidae</taxon>
        <taxon>Agaricales</taxon>
        <taxon>Tricholomatineae</taxon>
        <taxon>Lyophyllaceae</taxon>
        <taxon>Sphagnurus</taxon>
    </lineage>
</organism>
<dbReference type="Proteomes" id="UP000717328">
    <property type="component" value="Unassembled WGS sequence"/>
</dbReference>
<gene>
    <name evidence="2" type="ORF">H0H81_007321</name>
</gene>
<evidence type="ECO:0000313" key="2">
    <source>
        <dbReference type="EMBL" id="KAG5639063.1"/>
    </source>
</evidence>
<dbReference type="AlphaFoldDB" id="A0A9P7FZ81"/>
<name>A0A9P7FZ81_9AGAR</name>
<evidence type="ECO:0000256" key="1">
    <source>
        <dbReference type="SAM" id="MobiDB-lite"/>
    </source>
</evidence>